<accession>A0A974C9K7</accession>
<evidence type="ECO:0000313" key="1">
    <source>
        <dbReference type="EMBL" id="OCT69052.1"/>
    </source>
</evidence>
<name>A0A974C9K7_XENLA</name>
<gene>
    <name evidence="1" type="ORF">XELAEV_18040360mg</name>
</gene>
<protein>
    <submittedName>
        <fullName evidence="1">Uncharacterized protein</fullName>
    </submittedName>
</protein>
<dbReference type="AlphaFoldDB" id="A0A974C9K7"/>
<reference evidence="2" key="1">
    <citation type="journal article" date="2016" name="Nature">
        <title>Genome evolution in the allotetraploid frog Xenopus laevis.</title>
        <authorList>
            <person name="Session A.M."/>
            <person name="Uno Y."/>
            <person name="Kwon T."/>
            <person name="Chapman J.A."/>
            <person name="Toyoda A."/>
            <person name="Takahashi S."/>
            <person name="Fukui A."/>
            <person name="Hikosaka A."/>
            <person name="Suzuki A."/>
            <person name="Kondo M."/>
            <person name="van Heeringen S.J."/>
            <person name="Quigley I."/>
            <person name="Heinz S."/>
            <person name="Ogino H."/>
            <person name="Ochi H."/>
            <person name="Hellsten U."/>
            <person name="Lyons J.B."/>
            <person name="Simakov O."/>
            <person name="Putnam N."/>
            <person name="Stites J."/>
            <person name="Kuroki Y."/>
            <person name="Tanaka T."/>
            <person name="Michiue T."/>
            <person name="Watanabe M."/>
            <person name="Bogdanovic O."/>
            <person name="Lister R."/>
            <person name="Georgiou G."/>
            <person name="Paranjpe S.S."/>
            <person name="van Kruijsbergen I."/>
            <person name="Shu S."/>
            <person name="Carlson J."/>
            <person name="Kinoshita T."/>
            <person name="Ohta Y."/>
            <person name="Mawaribuchi S."/>
            <person name="Jenkins J."/>
            <person name="Grimwood J."/>
            <person name="Schmutz J."/>
            <person name="Mitros T."/>
            <person name="Mozaffari S.V."/>
            <person name="Suzuki Y."/>
            <person name="Haramoto Y."/>
            <person name="Yamamoto T.S."/>
            <person name="Takagi C."/>
            <person name="Heald R."/>
            <person name="Miller K."/>
            <person name="Haudenschild C."/>
            <person name="Kitzman J."/>
            <person name="Nakayama T."/>
            <person name="Izutsu Y."/>
            <person name="Robert J."/>
            <person name="Fortriede J."/>
            <person name="Burns K."/>
            <person name="Lotay V."/>
            <person name="Karimi K."/>
            <person name="Yasuoka Y."/>
            <person name="Dichmann D.S."/>
            <person name="Flajnik M.F."/>
            <person name="Houston D.W."/>
            <person name="Shendure J."/>
            <person name="DuPasquier L."/>
            <person name="Vize P.D."/>
            <person name="Zorn A.M."/>
            <person name="Ito M."/>
            <person name="Marcotte E.M."/>
            <person name="Wallingford J.B."/>
            <person name="Ito Y."/>
            <person name="Asashima M."/>
            <person name="Ueno N."/>
            <person name="Matsuda Y."/>
            <person name="Veenstra G.J."/>
            <person name="Fujiyama A."/>
            <person name="Harland R.M."/>
            <person name="Taira M."/>
            <person name="Rokhsar D.S."/>
        </authorList>
    </citation>
    <scope>NUCLEOTIDE SEQUENCE [LARGE SCALE GENOMIC DNA]</scope>
    <source>
        <strain evidence="2">J</strain>
    </source>
</reference>
<organism evidence="1 2">
    <name type="scientific">Xenopus laevis</name>
    <name type="common">African clawed frog</name>
    <dbReference type="NCBI Taxonomy" id="8355"/>
    <lineage>
        <taxon>Eukaryota</taxon>
        <taxon>Metazoa</taxon>
        <taxon>Chordata</taxon>
        <taxon>Craniata</taxon>
        <taxon>Vertebrata</taxon>
        <taxon>Euteleostomi</taxon>
        <taxon>Amphibia</taxon>
        <taxon>Batrachia</taxon>
        <taxon>Anura</taxon>
        <taxon>Pipoidea</taxon>
        <taxon>Pipidae</taxon>
        <taxon>Xenopodinae</taxon>
        <taxon>Xenopus</taxon>
        <taxon>Xenopus</taxon>
    </lineage>
</organism>
<proteinExistence type="predicted"/>
<evidence type="ECO:0000313" key="2">
    <source>
        <dbReference type="Proteomes" id="UP000694892"/>
    </source>
</evidence>
<sequence>MHHHVLQDVSLNWRTVLGSRNEPPCSPRHLFELGGMLKNIKATPRSPKLSLSWGWLCVALSVGRAQLCLSTTVPPAEESLTA</sequence>
<dbReference type="Proteomes" id="UP000694892">
    <property type="component" value="Chromosome 8L"/>
</dbReference>
<dbReference type="EMBL" id="CM004480">
    <property type="protein sequence ID" value="OCT69052.1"/>
    <property type="molecule type" value="Genomic_DNA"/>
</dbReference>